<keyword evidence="2" id="KW-0805">Transcription regulation</keyword>
<dbReference type="Gene3D" id="3.40.50.2300">
    <property type="match status" value="1"/>
</dbReference>
<evidence type="ECO:0000256" key="5">
    <source>
        <dbReference type="PROSITE-ProRule" id="PRU00169"/>
    </source>
</evidence>
<accession>A0A0K2GE82</accession>
<dbReference type="KEGG" id="nmv:NITMOv2_2864"/>
<sequence>MGGGMTGPVKDQSTPQKPRVLLADDHVLVAQCVQQMLEAEADCEIVGLVADGRALVAEAERLKPDVAIVDITLPLLNGLDACRVLKQLAPDLKLIALTMHADERFVRAAFQIGCAAYVVKQDMSGELVRALTEVLRGGTYLSPTVARSMAHRAAAPLHPVAKNGAPELSPRQRQIVQLLAQGKTSKDIAETLDLSLTTVEHQTKRIKQRLGLCSTDDLAAYALSHGLIALH</sequence>
<keyword evidence="3" id="KW-0238">DNA-binding</keyword>
<dbReference type="InterPro" id="IPR011006">
    <property type="entry name" value="CheY-like_superfamily"/>
</dbReference>
<dbReference type="PANTHER" id="PTHR43214:SF41">
    <property type="entry name" value="NITRATE_NITRITE RESPONSE REGULATOR PROTEIN NARP"/>
    <property type="match status" value="1"/>
</dbReference>
<protein>
    <submittedName>
        <fullName evidence="8">REsponse regulator, LuxR family</fullName>
    </submittedName>
</protein>
<keyword evidence="4" id="KW-0804">Transcription</keyword>
<evidence type="ECO:0000313" key="9">
    <source>
        <dbReference type="Proteomes" id="UP000069205"/>
    </source>
</evidence>
<feature type="modified residue" description="4-aspartylphosphate" evidence="5">
    <location>
        <position position="70"/>
    </location>
</feature>
<gene>
    <name evidence="8" type="ORF">NITMOv2_2864</name>
</gene>
<dbReference type="PATRIC" id="fig|42253.5.peg.2830"/>
<dbReference type="SMART" id="SM00421">
    <property type="entry name" value="HTH_LUXR"/>
    <property type="match status" value="1"/>
</dbReference>
<proteinExistence type="predicted"/>
<dbReference type="CDD" id="cd17535">
    <property type="entry name" value="REC_NarL-like"/>
    <property type="match status" value="1"/>
</dbReference>
<dbReference type="RefSeq" id="WP_053380318.1">
    <property type="nucleotide sequence ID" value="NZ_CP011801.1"/>
</dbReference>
<dbReference type="PROSITE" id="PS50043">
    <property type="entry name" value="HTH_LUXR_2"/>
    <property type="match status" value="1"/>
</dbReference>
<name>A0A0K2GE82_NITMO</name>
<keyword evidence="9" id="KW-1185">Reference proteome</keyword>
<organism evidence="8 9">
    <name type="scientific">Nitrospira moscoviensis</name>
    <dbReference type="NCBI Taxonomy" id="42253"/>
    <lineage>
        <taxon>Bacteria</taxon>
        <taxon>Pseudomonadati</taxon>
        <taxon>Nitrospirota</taxon>
        <taxon>Nitrospiria</taxon>
        <taxon>Nitrospirales</taxon>
        <taxon>Nitrospiraceae</taxon>
        <taxon>Nitrospira</taxon>
    </lineage>
</organism>
<dbReference type="Proteomes" id="UP000069205">
    <property type="component" value="Chromosome"/>
</dbReference>
<feature type="domain" description="HTH luxR-type" evidence="6">
    <location>
        <begin position="161"/>
        <end position="226"/>
    </location>
</feature>
<dbReference type="InterPro" id="IPR058245">
    <property type="entry name" value="NreC/VraR/RcsB-like_REC"/>
</dbReference>
<dbReference type="AlphaFoldDB" id="A0A0K2GE82"/>
<dbReference type="PROSITE" id="PS50110">
    <property type="entry name" value="RESPONSE_REGULATORY"/>
    <property type="match status" value="1"/>
</dbReference>
<reference evidence="8 9" key="1">
    <citation type="journal article" date="2015" name="Proc. Natl. Acad. Sci. U.S.A.">
        <title>Expanded metabolic versatility of ubiquitous nitrite-oxidizing bacteria from the genus Nitrospira.</title>
        <authorList>
            <person name="Koch H."/>
            <person name="Lucker S."/>
            <person name="Albertsen M."/>
            <person name="Kitzinger K."/>
            <person name="Herbold C."/>
            <person name="Spieck E."/>
            <person name="Nielsen P.H."/>
            <person name="Wagner M."/>
            <person name="Daims H."/>
        </authorList>
    </citation>
    <scope>NUCLEOTIDE SEQUENCE [LARGE SCALE GENOMIC DNA]</scope>
    <source>
        <strain evidence="8 9">NSP M-1</strain>
    </source>
</reference>
<dbReference type="GO" id="GO:0006355">
    <property type="term" value="P:regulation of DNA-templated transcription"/>
    <property type="evidence" value="ECO:0007669"/>
    <property type="project" value="InterPro"/>
</dbReference>
<dbReference type="SUPFAM" id="SSF52172">
    <property type="entry name" value="CheY-like"/>
    <property type="match status" value="1"/>
</dbReference>
<evidence type="ECO:0000259" key="6">
    <source>
        <dbReference type="PROSITE" id="PS50043"/>
    </source>
</evidence>
<dbReference type="SMART" id="SM00448">
    <property type="entry name" value="REC"/>
    <property type="match status" value="1"/>
</dbReference>
<dbReference type="GO" id="GO:0003677">
    <property type="term" value="F:DNA binding"/>
    <property type="evidence" value="ECO:0007669"/>
    <property type="project" value="UniProtKB-KW"/>
</dbReference>
<dbReference type="InterPro" id="IPR000792">
    <property type="entry name" value="Tscrpt_reg_LuxR_C"/>
</dbReference>
<evidence type="ECO:0000259" key="7">
    <source>
        <dbReference type="PROSITE" id="PS50110"/>
    </source>
</evidence>
<dbReference type="GO" id="GO:0000160">
    <property type="term" value="P:phosphorelay signal transduction system"/>
    <property type="evidence" value="ECO:0007669"/>
    <property type="project" value="InterPro"/>
</dbReference>
<evidence type="ECO:0000313" key="8">
    <source>
        <dbReference type="EMBL" id="ALA59270.1"/>
    </source>
</evidence>
<evidence type="ECO:0000256" key="3">
    <source>
        <dbReference type="ARBA" id="ARBA00023125"/>
    </source>
</evidence>
<evidence type="ECO:0000256" key="4">
    <source>
        <dbReference type="ARBA" id="ARBA00023163"/>
    </source>
</evidence>
<dbReference type="STRING" id="42253.NITMOv2_2864"/>
<dbReference type="PANTHER" id="PTHR43214">
    <property type="entry name" value="TWO-COMPONENT RESPONSE REGULATOR"/>
    <property type="match status" value="1"/>
</dbReference>
<keyword evidence="1 5" id="KW-0597">Phosphoprotein</keyword>
<dbReference type="InterPro" id="IPR001789">
    <property type="entry name" value="Sig_transdc_resp-reg_receiver"/>
</dbReference>
<dbReference type="EMBL" id="CP011801">
    <property type="protein sequence ID" value="ALA59270.1"/>
    <property type="molecule type" value="Genomic_DNA"/>
</dbReference>
<feature type="domain" description="Response regulatory" evidence="7">
    <location>
        <begin position="19"/>
        <end position="135"/>
    </location>
</feature>
<dbReference type="OrthoDB" id="9814495at2"/>
<dbReference type="Pfam" id="PF00196">
    <property type="entry name" value="GerE"/>
    <property type="match status" value="1"/>
</dbReference>
<dbReference type="PRINTS" id="PR00038">
    <property type="entry name" value="HTHLUXR"/>
</dbReference>
<dbReference type="InterPro" id="IPR039420">
    <property type="entry name" value="WalR-like"/>
</dbReference>
<dbReference type="Pfam" id="PF00072">
    <property type="entry name" value="Response_reg"/>
    <property type="match status" value="1"/>
</dbReference>
<evidence type="ECO:0000256" key="1">
    <source>
        <dbReference type="ARBA" id="ARBA00022553"/>
    </source>
</evidence>
<evidence type="ECO:0000256" key="2">
    <source>
        <dbReference type="ARBA" id="ARBA00023015"/>
    </source>
</evidence>
<dbReference type="SUPFAM" id="SSF46894">
    <property type="entry name" value="C-terminal effector domain of the bipartite response regulators"/>
    <property type="match status" value="1"/>
</dbReference>
<dbReference type="PROSITE" id="PS00622">
    <property type="entry name" value="HTH_LUXR_1"/>
    <property type="match status" value="1"/>
</dbReference>
<dbReference type="InterPro" id="IPR016032">
    <property type="entry name" value="Sig_transdc_resp-reg_C-effctor"/>
</dbReference>
<dbReference type="CDD" id="cd06170">
    <property type="entry name" value="LuxR_C_like"/>
    <property type="match status" value="1"/>
</dbReference>